<sequence>MRTQRVSGYQCASRFVEIDLLYNPDEATEVVDSLVAYYKPVQKHIPLRQHHVQIGGERKLNNTQHYHFTSYQ</sequence>
<gene>
    <name evidence="1" type="ORF">FIBSPDRAFT_849025</name>
</gene>
<keyword evidence="2" id="KW-1185">Reference proteome</keyword>
<protein>
    <submittedName>
        <fullName evidence="1">Uncharacterized protein</fullName>
    </submittedName>
</protein>
<organism evidence="1 2">
    <name type="scientific">Athelia psychrophila</name>
    <dbReference type="NCBI Taxonomy" id="1759441"/>
    <lineage>
        <taxon>Eukaryota</taxon>
        <taxon>Fungi</taxon>
        <taxon>Dikarya</taxon>
        <taxon>Basidiomycota</taxon>
        <taxon>Agaricomycotina</taxon>
        <taxon>Agaricomycetes</taxon>
        <taxon>Agaricomycetidae</taxon>
        <taxon>Atheliales</taxon>
        <taxon>Atheliaceae</taxon>
        <taxon>Athelia</taxon>
    </lineage>
</organism>
<dbReference type="AlphaFoldDB" id="A0A166UUW3"/>
<accession>A0A166UUW3</accession>
<dbReference type="Proteomes" id="UP000076532">
    <property type="component" value="Unassembled WGS sequence"/>
</dbReference>
<name>A0A166UUW3_9AGAM</name>
<proteinExistence type="predicted"/>
<evidence type="ECO:0000313" key="1">
    <source>
        <dbReference type="EMBL" id="KZP32057.1"/>
    </source>
</evidence>
<evidence type="ECO:0000313" key="2">
    <source>
        <dbReference type="Proteomes" id="UP000076532"/>
    </source>
</evidence>
<reference evidence="1 2" key="1">
    <citation type="journal article" date="2016" name="Mol. Biol. Evol.">
        <title>Comparative Genomics of Early-Diverging Mushroom-Forming Fungi Provides Insights into the Origins of Lignocellulose Decay Capabilities.</title>
        <authorList>
            <person name="Nagy L.G."/>
            <person name="Riley R."/>
            <person name="Tritt A."/>
            <person name="Adam C."/>
            <person name="Daum C."/>
            <person name="Floudas D."/>
            <person name="Sun H."/>
            <person name="Yadav J.S."/>
            <person name="Pangilinan J."/>
            <person name="Larsson K.H."/>
            <person name="Matsuura K."/>
            <person name="Barry K."/>
            <person name="Labutti K."/>
            <person name="Kuo R."/>
            <person name="Ohm R.A."/>
            <person name="Bhattacharya S.S."/>
            <person name="Shirouzu T."/>
            <person name="Yoshinaga Y."/>
            <person name="Martin F.M."/>
            <person name="Grigoriev I.V."/>
            <person name="Hibbett D.S."/>
        </authorList>
    </citation>
    <scope>NUCLEOTIDE SEQUENCE [LARGE SCALE GENOMIC DNA]</scope>
    <source>
        <strain evidence="1 2">CBS 109695</strain>
    </source>
</reference>
<dbReference type="EMBL" id="KV417487">
    <property type="protein sequence ID" value="KZP32057.1"/>
    <property type="molecule type" value="Genomic_DNA"/>
</dbReference>